<dbReference type="Proteomes" id="UP000323258">
    <property type="component" value="Unassembled WGS sequence"/>
</dbReference>
<name>A0A5D4H0L9_9HYPH</name>
<comment type="caution">
    <text evidence="2">The sequence shown here is derived from an EMBL/GenBank/DDBJ whole genome shotgun (WGS) entry which is preliminary data.</text>
</comment>
<dbReference type="AlphaFoldDB" id="A0A5D4H0L9"/>
<accession>A0A5D4H0L9</accession>
<dbReference type="EMBL" id="VSZS01000058">
    <property type="protein sequence ID" value="TYR33793.1"/>
    <property type="molecule type" value="Genomic_DNA"/>
</dbReference>
<evidence type="ECO:0000259" key="1">
    <source>
        <dbReference type="Pfam" id="PF09361"/>
    </source>
</evidence>
<protein>
    <submittedName>
        <fullName evidence="2">Phasin family protein</fullName>
    </submittedName>
</protein>
<dbReference type="Pfam" id="PF09361">
    <property type="entry name" value="Phasin_2"/>
    <property type="match status" value="1"/>
</dbReference>
<gene>
    <name evidence="2" type="ORF">FY036_07020</name>
</gene>
<evidence type="ECO:0000313" key="2">
    <source>
        <dbReference type="EMBL" id="TYR33793.1"/>
    </source>
</evidence>
<dbReference type="OrthoDB" id="7678100at2"/>
<organism evidence="2 3">
    <name type="scientific">Neoaquamicrobium microcysteis</name>
    <dbReference type="NCBI Taxonomy" id="2682781"/>
    <lineage>
        <taxon>Bacteria</taxon>
        <taxon>Pseudomonadati</taxon>
        <taxon>Pseudomonadota</taxon>
        <taxon>Alphaproteobacteria</taxon>
        <taxon>Hyphomicrobiales</taxon>
        <taxon>Phyllobacteriaceae</taxon>
        <taxon>Neoaquamicrobium</taxon>
    </lineage>
</organism>
<reference evidence="2 3" key="1">
    <citation type="submission" date="2019-08" db="EMBL/GenBank/DDBJ databases">
        <authorList>
            <person name="Seo Y.L."/>
        </authorList>
    </citation>
    <scope>NUCLEOTIDE SEQUENCE [LARGE SCALE GENOMIC DNA]</scope>
    <source>
        <strain evidence="2 3">MaA-C15</strain>
    </source>
</reference>
<evidence type="ECO:0000313" key="3">
    <source>
        <dbReference type="Proteomes" id="UP000323258"/>
    </source>
</evidence>
<dbReference type="RefSeq" id="WP_148914001.1">
    <property type="nucleotide sequence ID" value="NZ_VSZS01000058.1"/>
</dbReference>
<keyword evidence="3" id="KW-1185">Reference proteome</keyword>
<feature type="domain" description="Phasin" evidence="1">
    <location>
        <begin position="8"/>
        <end position="103"/>
    </location>
</feature>
<proteinExistence type="predicted"/>
<reference evidence="2 3" key="2">
    <citation type="submission" date="2019-09" db="EMBL/GenBank/DDBJ databases">
        <title>Mesorhizobium sp. MaA-C15 isolated from Microcystis aeruginosa.</title>
        <authorList>
            <person name="Jeong S.E."/>
            <person name="Jin H.M."/>
            <person name="Jeon C.O."/>
        </authorList>
    </citation>
    <scope>NUCLEOTIDE SEQUENCE [LARGE SCALE GENOMIC DNA]</scope>
    <source>
        <strain evidence="2 3">MaA-C15</strain>
    </source>
</reference>
<dbReference type="InterPro" id="IPR018968">
    <property type="entry name" value="Phasin"/>
</dbReference>
<sequence>MVQSFEDAGKAGKEFMDTGLKSFAVLSKNVQAISVEASEYSKKAFENGSAALEKLVSAKSVEKAVEIQTDYAKQAYEGFVAQATKMGELYAEMAKDAYKPFESVVAKAK</sequence>